<sequence length="158" mass="16245">MAGRGEKFKQRATLSLVLTGVALGTFFFVGSASQKPTGWGAAYAFGAPATVQLPSRCGVETFVGSDGRGTGKCEGATWTADGTAHTGTLYAYADEIDRDGNGKLNFTGEARTLGDRAYGKPEAWETALHLGTLAVAALGLLGLLLSAAAALFAPRSRA</sequence>
<keyword evidence="1" id="KW-0812">Transmembrane</keyword>
<dbReference type="AlphaFoldDB" id="A0AAU2JSD5"/>
<accession>A0AAU2JSD5</accession>
<keyword evidence="1" id="KW-1133">Transmembrane helix</keyword>
<evidence type="ECO:0000313" key="2">
    <source>
        <dbReference type="EMBL" id="WTU74372.1"/>
    </source>
</evidence>
<name>A0AAU2JSD5_9ACTN</name>
<keyword evidence="1" id="KW-0472">Membrane</keyword>
<proteinExistence type="predicted"/>
<dbReference type="EMBL" id="CP108264">
    <property type="protein sequence ID" value="WTU74372.1"/>
    <property type="molecule type" value="Genomic_DNA"/>
</dbReference>
<feature type="transmembrane region" description="Helical" evidence="1">
    <location>
        <begin position="128"/>
        <end position="153"/>
    </location>
</feature>
<protein>
    <submittedName>
        <fullName evidence="2">Uncharacterized protein</fullName>
    </submittedName>
</protein>
<feature type="transmembrane region" description="Helical" evidence="1">
    <location>
        <begin position="12"/>
        <end position="30"/>
    </location>
</feature>
<reference evidence="2" key="1">
    <citation type="submission" date="2022-10" db="EMBL/GenBank/DDBJ databases">
        <title>The complete genomes of actinobacterial strains from the NBC collection.</title>
        <authorList>
            <person name="Joergensen T.S."/>
            <person name="Alvarez Arevalo M."/>
            <person name="Sterndorff E.B."/>
            <person name="Faurdal D."/>
            <person name="Vuksanovic O."/>
            <person name="Mourched A.-S."/>
            <person name="Charusanti P."/>
            <person name="Shaw S."/>
            <person name="Blin K."/>
            <person name="Weber T."/>
        </authorList>
    </citation>
    <scope>NUCLEOTIDE SEQUENCE</scope>
    <source>
        <strain evidence="2">NBC_00049</strain>
    </source>
</reference>
<evidence type="ECO:0000256" key="1">
    <source>
        <dbReference type="SAM" id="Phobius"/>
    </source>
</evidence>
<gene>
    <name evidence="2" type="ORF">OG327_14150</name>
</gene>
<organism evidence="2">
    <name type="scientific">Streptomyces sp. NBC_00049</name>
    <dbReference type="NCBI Taxonomy" id="2903617"/>
    <lineage>
        <taxon>Bacteria</taxon>
        <taxon>Bacillati</taxon>
        <taxon>Actinomycetota</taxon>
        <taxon>Actinomycetes</taxon>
        <taxon>Kitasatosporales</taxon>
        <taxon>Streptomycetaceae</taxon>
        <taxon>Streptomyces</taxon>
    </lineage>
</organism>